<dbReference type="RefSeq" id="WP_146789008.1">
    <property type="nucleotide sequence ID" value="NZ_BAABIO010000003.1"/>
</dbReference>
<dbReference type="SUPFAM" id="SSF56925">
    <property type="entry name" value="OMPA-like"/>
    <property type="match status" value="1"/>
</dbReference>
<protein>
    <submittedName>
        <fullName evidence="2">Porin family protein</fullName>
    </submittedName>
</protein>
<dbReference type="OrthoDB" id="657299at2"/>
<keyword evidence="3" id="KW-1185">Reference proteome</keyword>
<sequence length="168" mass="17644">MKKILFALAIVAVSFAANAQKTSAAKESEFVFGGGVRVGLPVGDVHNAYSFVIGAELQGEYMFSPQVSGTLTAGYEEWLGKTIAGFKIPSTGFIPVLAGVRVYPSPDFFIGGKAGVTFSTESGGGSSFTYEPQVGYNTSKFQLALGYQAFTNGGTTAHLGLTGIYKFH</sequence>
<dbReference type="Proteomes" id="UP000321204">
    <property type="component" value="Chromosome"/>
</dbReference>
<dbReference type="KEGG" id="fgg:FSB75_14630"/>
<feature type="chain" id="PRO_5023003616" evidence="1">
    <location>
        <begin position="20"/>
        <end position="168"/>
    </location>
</feature>
<evidence type="ECO:0000313" key="3">
    <source>
        <dbReference type="Proteomes" id="UP000321204"/>
    </source>
</evidence>
<dbReference type="InterPro" id="IPR011250">
    <property type="entry name" value="OMP/PagP_B-barrel"/>
</dbReference>
<proteinExistence type="predicted"/>
<dbReference type="AlphaFoldDB" id="A0A5B8UK80"/>
<reference evidence="2 3" key="1">
    <citation type="journal article" date="2015" name="Int. J. Syst. Evol. Microbiol.">
        <title>Flavisolibacter ginsenosidimutans sp. nov., with ginsenoside-converting activity isolated from soil used for cultivating ginseng.</title>
        <authorList>
            <person name="Zhao Y."/>
            <person name="Liu Q."/>
            <person name="Kang M.S."/>
            <person name="Jin F."/>
            <person name="Yu H."/>
            <person name="Im W.T."/>
        </authorList>
    </citation>
    <scope>NUCLEOTIDE SEQUENCE [LARGE SCALE GENOMIC DNA]</scope>
    <source>
        <strain evidence="2 3">Gsoil 636</strain>
    </source>
</reference>
<dbReference type="EMBL" id="CP042433">
    <property type="protein sequence ID" value="QEC57084.1"/>
    <property type="molecule type" value="Genomic_DNA"/>
</dbReference>
<evidence type="ECO:0000256" key="1">
    <source>
        <dbReference type="SAM" id="SignalP"/>
    </source>
</evidence>
<feature type="signal peptide" evidence="1">
    <location>
        <begin position="1"/>
        <end position="19"/>
    </location>
</feature>
<evidence type="ECO:0000313" key="2">
    <source>
        <dbReference type="EMBL" id="QEC57084.1"/>
    </source>
</evidence>
<name>A0A5B8UK80_9BACT</name>
<accession>A0A5B8UK80</accession>
<gene>
    <name evidence="2" type="ORF">FSB75_14630</name>
</gene>
<organism evidence="2 3">
    <name type="scientific">Flavisolibacter ginsenosidimutans</name>
    <dbReference type="NCBI Taxonomy" id="661481"/>
    <lineage>
        <taxon>Bacteria</taxon>
        <taxon>Pseudomonadati</taxon>
        <taxon>Bacteroidota</taxon>
        <taxon>Chitinophagia</taxon>
        <taxon>Chitinophagales</taxon>
        <taxon>Chitinophagaceae</taxon>
        <taxon>Flavisolibacter</taxon>
    </lineage>
</organism>
<keyword evidence="1" id="KW-0732">Signal</keyword>